<dbReference type="PANTHER" id="PTHR24012">
    <property type="entry name" value="RNA BINDING PROTEIN"/>
    <property type="match status" value="1"/>
</dbReference>
<dbReference type="PROSITE" id="PS50102">
    <property type="entry name" value="RRM"/>
    <property type="match status" value="4"/>
</dbReference>
<dbReference type="GO" id="GO:0008266">
    <property type="term" value="F:poly(U) RNA binding"/>
    <property type="evidence" value="ECO:0000318"/>
    <property type="project" value="GO_Central"/>
</dbReference>
<keyword evidence="5" id="KW-0677">Repeat</keyword>
<keyword evidence="4" id="KW-0963">Cytoplasm</keyword>
<reference evidence="12 14" key="1">
    <citation type="journal article" date="2011" name="Nature">
        <title>The Medicago genome provides insight into the evolution of rhizobial symbioses.</title>
        <authorList>
            <person name="Young N.D."/>
            <person name="Debelle F."/>
            <person name="Oldroyd G.E."/>
            <person name="Geurts R."/>
            <person name="Cannon S.B."/>
            <person name="Udvardi M.K."/>
            <person name="Benedito V.A."/>
            <person name="Mayer K.F."/>
            <person name="Gouzy J."/>
            <person name="Schoof H."/>
            <person name="Van de Peer Y."/>
            <person name="Proost S."/>
            <person name="Cook D.R."/>
            <person name="Meyers B.C."/>
            <person name="Spannagl M."/>
            <person name="Cheung F."/>
            <person name="De Mita S."/>
            <person name="Krishnakumar V."/>
            <person name="Gundlach H."/>
            <person name="Zhou S."/>
            <person name="Mudge J."/>
            <person name="Bharti A.K."/>
            <person name="Murray J.D."/>
            <person name="Naoumkina M.A."/>
            <person name="Rosen B."/>
            <person name="Silverstein K.A."/>
            <person name="Tang H."/>
            <person name="Rombauts S."/>
            <person name="Zhao P.X."/>
            <person name="Zhou P."/>
            <person name="Barbe V."/>
            <person name="Bardou P."/>
            <person name="Bechner M."/>
            <person name="Bellec A."/>
            <person name="Berger A."/>
            <person name="Berges H."/>
            <person name="Bidwell S."/>
            <person name="Bisseling T."/>
            <person name="Choisne N."/>
            <person name="Couloux A."/>
            <person name="Denny R."/>
            <person name="Deshpande S."/>
            <person name="Dai X."/>
            <person name="Doyle J.J."/>
            <person name="Dudez A.M."/>
            <person name="Farmer A.D."/>
            <person name="Fouteau S."/>
            <person name="Franken C."/>
            <person name="Gibelin C."/>
            <person name="Gish J."/>
            <person name="Goldstein S."/>
            <person name="Gonzalez A.J."/>
            <person name="Green P.J."/>
            <person name="Hallab A."/>
            <person name="Hartog M."/>
            <person name="Hua A."/>
            <person name="Humphray S.J."/>
            <person name="Jeong D.H."/>
            <person name="Jing Y."/>
            <person name="Jocker A."/>
            <person name="Kenton S.M."/>
            <person name="Kim D.J."/>
            <person name="Klee K."/>
            <person name="Lai H."/>
            <person name="Lang C."/>
            <person name="Lin S."/>
            <person name="Macmil S.L."/>
            <person name="Magdelenat G."/>
            <person name="Matthews L."/>
            <person name="McCorrison J."/>
            <person name="Monaghan E.L."/>
            <person name="Mun J.H."/>
            <person name="Najar F.Z."/>
            <person name="Nicholson C."/>
            <person name="Noirot C."/>
            <person name="O'Bleness M."/>
            <person name="Paule C.R."/>
            <person name="Poulain J."/>
            <person name="Prion F."/>
            <person name="Qin B."/>
            <person name="Qu C."/>
            <person name="Retzel E.F."/>
            <person name="Riddle C."/>
            <person name="Sallet E."/>
            <person name="Samain S."/>
            <person name="Samson N."/>
            <person name="Sanders I."/>
            <person name="Saurat O."/>
            <person name="Scarpelli C."/>
            <person name="Schiex T."/>
            <person name="Segurens B."/>
            <person name="Severin A.J."/>
            <person name="Sherrier D.J."/>
            <person name="Shi R."/>
            <person name="Sims S."/>
            <person name="Singer S.R."/>
            <person name="Sinharoy S."/>
            <person name="Sterck L."/>
            <person name="Viollet A."/>
            <person name="Wang B.B."/>
            <person name="Wang K."/>
            <person name="Wang M."/>
            <person name="Wang X."/>
            <person name="Warfsmann J."/>
            <person name="Weissenbach J."/>
            <person name="White D.D."/>
            <person name="White J.D."/>
            <person name="Wiley G.B."/>
            <person name="Wincker P."/>
            <person name="Xing Y."/>
            <person name="Yang L."/>
            <person name="Yao Z."/>
            <person name="Ying F."/>
            <person name="Zhai J."/>
            <person name="Zhou L."/>
            <person name="Zuber A."/>
            <person name="Denarie J."/>
            <person name="Dixon R.A."/>
            <person name="May G.D."/>
            <person name="Schwartz D.C."/>
            <person name="Rogers J."/>
            <person name="Quetier F."/>
            <person name="Town C.D."/>
            <person name="Roe B.A."/>
        </authorList>
    </citation>
    <scope>NUCLEOTIDE SEQUENCE [LARGE SCALE GENOMIC DNA]</scope>
    <source>
        <strain evidence="12">A17</strain>
        <strain evidence="13 14">cv. Jemalong A17</strain>
    </source>
</reference>
<dbReference type="EMBL" id="CM001217">
    <property type="protein sequence ID" value="AES60668.2"/>
    <property type="molecule type" value="Genomic_DNA"/>
</dbReference>
<evidence type="ECO:0000313" key="12">
    <source>
        <dbReference type="EMBL" id="AES60668.2"/>
    </source>
</evidence>
<evidence type="ECO:0000256" key="7">
    <source>
        <dbReference type="ARBA" id="ARBA00023242"/>
    </source>
</evidence>
<name>G7IA51_MEDTR</name>
<evidence type="ECO:0000256" key="8">
    <source>
        <dbReference type="ARBA" id="ARBA00054110"/>
    </source>
</evidence>
<feature type="domain" description="RRM" evidence="11">
    <location>
        <begin position="15"/>
        <end position="93"/>
    </location>
</feature>
<feature type="domain" description="RRM" evidence="11">
    <location>
        <begin position="293"/>
        <end position="370"/>
    </location>
</feature>
<dbReference type="OrthoDB" id="19742at2759"/>
<keyword evidence="6 9" id="KW-0694">RNA-binding</keyword>
<dbReference type="HOGENOM" id="CLU_012062_22_2_1"/>
<dbReference type="STRING" id="3880.G7IA51"/>
<reference evidence="13" key="3">
    <citation type="submission" date="2015-04" db="UniProtKB">
        <authorList>
            <consortium name="EnsemblPlants"/>
        </authorList>
    </citation>
    <scope>IDENTIFICATION</scope>
    <source>
        <strain evidence="13">cv. Jemalong A17</strain>
    </source>
</reference>
<evidence type="ECO:0000256" key="9">
    <source>
        <dbReference type="PROSITE-ProRule" id="PRU00176"/>
    </source>
</evidence>
<evidence type="ECO:0000256" key="2">
    <source>
        <dbReference type="ARBA" id="ARBA00004496"/>
    </source>
</evidence>
<keyword evidence="14" id="KW-1185">Reference proteome</keyword>
<dbReference type="InterPro" id="IPR006515">
    <property type="entry name" value="PABP_1234"/>
</dbReference>
<organism evidence="12 14">
    <name type="scientific">Medicago truncatula</name>
    <name type="common">Barrel medic</name>
    <name type="synonym">Medicago tribuloides</name>
    <dbReference type="NCBI Taxonomy" id="3880"/>
    <lineage>
        <taxon>Eukaryota</taxon>
        <taxon>Viridiplantae</taxon>
        <taxon>Streptophyta</taxon>
        <taxon>Embryophyta</taxon>
        <taxon>Tracheophyta</taxon>
        <taxon>Spermatophyta</taxon>
        <taxon>Magnoliopsida</taxon>
        <taxon>eudicotyledons</taxon>
        <taxon>Gunneridae</taxon>
        <taxon>Pentapetalae</taxon>
        <taxon>rosids</taxon>
        <taxon>fabids</taxon>
        <taxon>Fabales</taxon>
        <taxon>Fabaceae</taxon>
        <taxon>Papilionoideae</taxon>
        <taxon>50 kb inversion clade</taxon>
        <taxon>NPAAA clade</taxon>
        <taxon>Hologalegina</taxon>
        <taxon>IRL clade</taxon>
        <taxon>Trifolieae</taxon>
        <taxon>Medicago</taxon>
    </lineage>
</organism>
<feature type="domain" description="RRM" evidence="11">
    <location>
        <begin position="103"/>
        <end position="180"/>
    </location>
</feature>
<sequence>MTDSEKDAVPASPAATLYVGDLHSDVTDAQLYKAFSEFNTLISARVCKDSATGKSLCYGYVNLSSHQEAIRAIELKNHSSLNGKVIRVMWLSRDADARKSGKGNVFVKNLAASIDNVGLHDLFQKYGNILSSKIARSEDGKSKGFGYIQFDSEESANVAIQKMNGSTVRDKQIYVGKFIRKSERSLPDLDAKFTNLYVKNLDPVVTEKHLGEKFSSFGKIVSLAIKKDENGQSKGFGFVNYDSPDDARRAMEAMDGSQFGSKILYVARAQKKVEREQILHHLFVEKGLKHMGSNIYVKNIDTSVGDEELRDHFSACGEVLSAKVMRDDKGTSKGFGFVCFSTVVEAFKSMSCFNGCMFHGKPLYVDFAQKKEDRKRLLQHMHAPKLEGLAGHSSTAVIPGARPPPFIYRTSGVVYHPPLGSGWSANGFASPSIGLQQSKASIISNFGKPHMIILGETKDNTNSKESITHSGQAKNVASGCQQETQGKSGISSAMQALDLQKTKVSGQDVLHSNSTSAGVAVI</sequence>
<evidence type="ECO:0000256" key="3">
    <source>
        <dbReference type="ARBA" id="ARBA00008557"/>
    </source>
</evidence>
<comment type="subcellular location">
    <subcellularLocation>
        <location evidence="2">Cytoplasm</location>
    </subcellularLocation>
    <subcellularLocation>
        <location evidence="1">Nucleus</location>
    </subcellularLocation>
</comment>
<dbReference type="Pfam" id="PF00076">
    <property type="entry name" value="RRM_1"/>
    <property type="match status" value="4"/>
</dbReference>
<dbReference type="GO" id="GO:1990904">
    <property type="term" value="C:ribonucleoprotein complex"/>
    <property type="evidence" value="ECO:0000318"/>
    <property type="project" value="GO_Central"/>
</dbReference>
<dbReference type="GO" id="GO:0003730">
    <property type="term" value="F:mRNA 3'-UTR binding"/>
    <property type="evidence" value="ECO:0000318"/>
    <property type="project" value="GO_Central"/>
</dbReference>
<gene>
    <name evidence="13" type="primary">11420789</name>
    <name evidence="12" type="ordered locus">MTR_1g061870</name>
</gene>
<protein>
    <submittedName>
        <fullName evidence="12">Polyadenylate-binding plant protein, putative</fullName>
    </submittedName>
</protein>
<evidence type="ECO:0000256" key="1">
    <source>
        <dbReference type="ARBA" id="ARBA00004123"/>
    </source>
</evidence>
<feature type="domain" description="RRM" evidence="11">
    <location>
        <begin position="194"/>
        <end position="271"/>
    </location>
</feature>
<dbReference type="Gene3D" id="3.30.70.330">
    <property type="match status" value="4"/>
</dbReference>
<dbReference type="InterPro" id="IPR012677">
    <property type="entry name" value="Nucleotide-bd_a/b_plait_sf"/>
</dbReference>
<keyword evidence="7" id="KW-0539">Nucleus</keyword>
<dbReference type="AlphaFoldDB" id="G7IA51"/>
<evidence type="ECO:0000256" key="5">
    <source>
        <dbReference type="ARBA" id="ARBA00022737"/>
    </source>
</evidence>
<dbReference type="SUPFAM" id="SSF54928">
    <property type="entry name" value="RNA-binding domain, RBD"/>
    <property type="match status" value="3"/>
</dbReference>
<accession>G7IA51</accession>
<dbReference type="NCBIfam" id="TIGR01628">
    <property type="entry name" value="PABP-1234"/>
    <property type="match status" value="1"/>
</dbReference>
<accession>A0A0C3UNI1</accession>
<evidence type="ECO:0000256" key="6">
    <source>
        <dbReference type="ARBA" id="ARBA00022884"/>
    </source>
</evidence>
<evidence type="ECO:0000259" key="11">
    <source>
        <dbReference type="PROSITE" id="PS50102"/>
    </source>
</evidence>
<dbReference type="KEGG" id="mtr:11420789"/>
<feature type="region of interest" description="Disordered" evidence="10">
    <location>
        <begin position="461"/>
        <end position="489"/>
    </location>
</feature>
<feature type="compositionally biased region" description="Polar residues" evidence="10">
    <location>
        <begin position="463"/>
        <end position="489"/>
    </location>
</feature>
<dbReference type="GO" id="GO:0008143">
    <property type="term" value="F:poly(A) binding"/>
    <property type="evidence" value="ECO:0000318"/>
    <property type="project" value="GO_Central"/>
</dbReference>
<evidence type="ECO:0000256" key="10">
    <source>
        <dbReference type="SAM" id="MobiDB-lite"/>
    </source>
</evidence>
<dbReference type="Proteomes" id="UP000002051">
    <property type="component" value="Unassembled WGS sequence"/>
</dbReference>
<dbReference type="GO" id="GO:0005634">
    <property type="term" value="C:nucleus"/>
    <property type="evidence" value="ECO:0000318"/>
    <property type="project" value="GO_Central"/>
</dbReference>
<evidence type="ECO:0000313" key="14">
    <source>
        <dbReference type="Proteomes" id="UP000002051"/>
    </source>
</evidence>
<comment type="function">
    <text evidence="8">Binds the poly(A) tail of mRNA. Appears to be an important mediator of the multiple roles of the poly(A) tail in mRNA biogenesis, stability and translation.</text>
</comment>
<evidence type="ECO:0000313" key="13">
    <source>
        <dbReference type="EnsemblPlants" id="AES60668"/>
    </source>
</evidence>
<dbReference type="InterPro" id="IPR035979">
    <property type="entry name" value="RBD_domain_sf"/>
</dbReference>
<dbReference type="FunFam" id="3.30.70.330:FF:000003">
    <property type="entry name" value="Polyadenylate-binding protein"/>
    <property type="match status" value="1"/>
</dbReference>
<comment type="similarity">
    <text evidence="3">Belongs to the polyadenylate-binding protein type-1 family.</text>
</comment>
<dbReference type="InterPro" id="IPR000504">
    <property type="entry name" value="RRM_dom"/>
</dbReference>
<evidence type="ECO:0000256" key="4">
    <source>
        <dbReference type="ARBA" id="ARBA00022490"/>
    </source>
</evidence>
<dbReference type="EnsemblPlants" id="AES60668">
    <property type="protein sequence ID" value="AES60668"/>
    <property type="gene ID" value="MTR_1g061870"/>
</dbReference>
<proteinExistence type="inferred from homology"/>
<dbReference type="GO" id="GO:0005829">
    <property type="term" value="C:cytosol"/>
    <property type="evidence" value="ECO:0000318"/>
    <property type="project" value="GO_Central"/>
</dbReference>
<dbReference type="SMART" id="SM00360">
    <property type="entry name" value="RRM"/>
    <property type="match status" value="4"/>
</dbReference>
<dbReference type="FunFam" id="3.30.70.330:FF:000500">
    <property type="entry name" value="Polyadenylate-binding protein"/>
    <property type="match status" value="1"/>
</dbReference>
<reference evidence="12 14" key="2">
    <citation type="journal article" date="2014" name="BMC Genomics">
        <title>An improved genome release (version Mt4.0) for the model legume Medicago truncatula.</title>
        <authorList>
            <person name="Tang H."/>
            <person name="Krishnakumar V."/>
            <person name="Bidwell S."/>
            <person name="Rosen B."/>
            <person name="Chan A."/>
            <person name="Zhou S."/>
            <person name="Gentzbittel L."/>
            <person name="Childs K.L."/>
            <person name="Yandell M."/>
            <person name="Gundlach H."/>
            <person name="Mayer K.F."/>
            <person name="Schwartz D.C."/>
            <person name="Town C.D."/>
        </authorList>
    </citation>
    <scope>GENOME REANNOTATION</scope>
    <source>
        <strain evidence="13 14">cv. Jemalong A17</strain>
    </source>
</reference>